<accession>M5FZ35</accession>
<dbReference type="RefSeq" id="XP_040625734.1">
    <property type="nucleotide sequence ID" value="XM_040773659.1"/>
</dbReference>
<evidence type="ECO:0000313" key="2">
    <source>
        <dbReference type="Proteomes" id="UP000030653"/>
    </source>
</evidence>
<sequence length="134" mass="15391">MQVREARAVNHELETIPGYRSLCESLDWLENVINTRLDSLDEVLKQCIQSSNELNDQCHRVYGFFRSMLQVMAPDQLERLESRSVSSQFVIPFVLHLTDTFLGTQLRSCSTFHDTLPDALRDTKLLPDTLSSCD</sequence>
<proteinExistence type="predicted"/>
<evidence type="ECO:0000313" key="1">
    <source>
        <dbReference type="EMBL" id="EJT98836.1"/>
    </source>
</evidence>
<dbReference type="EMBL" id="JH795872">
    <property type="protein sequence ID" value="EJT98836.1"/>
    <property type="molecule type" value="Genomic_DNA"/>
</dbReference>
<reference evidence="1 2" key="1">
    <citation type="journal article" date="2012" name="Science">
        <title>The Paleozoic origin of enzymatic lignin decomposition reconstructed from 31 fungal genomes.</title>
        <authorList>
            <person name="Floudas D."/>
            <person name="Binder M."/>
            <person name="Riley R."/>
            <person name="Barry K."/>
            <person name="Blanchette R.A."/>
            <person name="Henrissat B."/>
            <person name="Martinez A.T."/>
            <person name="Otillar R."/>
            <person name="Spatafora J.W."/>
            <person name="Yadav J.S."/>
            <person name="Aerts A."/>
            <person name="Benoit I."/>
            <person name="Boyd A."/>
            <person name="Carlson A."/>
            <person name="Copeland A."/>
            <person name="Coutinho P.M."/>
            <person name="de Vries R.P."/>
            <person name="Ferreira P."/>
            <person name="Findley K."/>
            <person name="Foster B."/>
            <person name="Gaskell J."/>
            <person name="Glotzer D."/>
            <person name="Gorecki P."/>
            <person name="Heitman J."/>
            <person name="Hesse C."/>
            <person name="Hori C."/>
            <person name="Igarashi K."/>
            <person name="Jurgens J.A."/>
            <person name="Kallen N."/>
            <person name="Kersten P."/>
            <person name="Kohler A."/>
            <person name="Kuees U."/>
            <person name="Kumar T.K.A."/>
            <person name="Kuo A."/>
            <person name="LaButti K."/>
            <person name="Larrondo L.F."/>
            <person name="Lindquist E."/>
            <person name="Ling A."/>
            <person name="Lombard V."/>
            <person name="Lucas S."/>
            <person name="Lundell T."/>
            <person name="Martin R."/>
            <person name="McLaughlin D.J."/>
            <person name="Morgenstern I."/>
            <person name="Morin E."/>
            <person name="Murat C."/>
            <person name="Nagy L.G."/>
            <person name="Nolan M."/>
            <person name="Ohm R.A."/>
            <person name="Patyshakuliyeva A."/>
            <person name="Rokas A."/>
            <person name="Ruiz-Duenas F.J."/>
            <person name="Sabat G."/>
            <person name="Salamov A."/>
            <person name="Samejima M."/>
            <person name="Schmutz J."/>
            <person name="Slot J.C."/>
            <person name="St John F."/>
            <person name="Stenlid J."/>
            <person name="Sun H."/>
            <person name="Sun S."/>
            <person name="Syed K."/>
            <person name="Tsang A."/>
            <person name="Wiebenga A."/>
            <person name="Young D."/>
            <person name="Pisabarro A."/>
            <person name="Eastwood D.C."/>
            <person name="Martin F."/>
            <person name="Cullen D."/>
            <person name="Grigoriev I.V."/>
            <person name="Hibbett D.S."/>
        </authorList>
    </citation>
    <scope>NUCLEOTIDE SEQUENCE [LARGE SCALE GENOMIC DNA]</scope>
    <source>
        <strain evidence="1 2">DJM-731 SS1</strain>
    </source>
</reference>
<organism evidence="1 2">
    <name type="scientific">Dacryopinax primogenitus (strain DJM 731)</name>
    <name type="common">Brown rot fungus</name>
    <dbReference type="NCBI Taxonomy" id="1858805"/>
    <lineage>
        <taxon>Eukaryota</taxon>
        <taxon>Fungi</taxon>
        <taxon>Dikarya</taxon>
        <taxon>Basidiomycota</taxon>
        <taxon>Agaricomycotina</taxon>
        <taxon>Dacrymycetes</taxon>
        <taxon>Dacrymycetales</taxon>
        <taxon>Dacrymycetaceae</taxon>
        <taxon>Dacryopinax</taxon>
    </lineage>
</organism>
<feature type="non-terminal residue" evidence="1">
    <location>
        <position position="1"/>
    </location>
</feature>
<dbReference type="AlphaFoldDB" id="M5FZ35"/>
<gene>
    <name evidence="1" type="ORF">DACRYDRAFT_24368</name>
</gene>
<dbReference type="GeneID" id="63688721"/>
<dbReference type="HOGENOM" id="CLU_1901178_0_0_1"/>
<protein>
    <submittedName>
        <fullName evidence="1">Uncharacterized protein</fullName>
    </submittedName>
</protein>
<keyword evidence="2" id="KW-1185">Reference proteome</keyword>
<dbReference type="Proteomes" id="UP000030653">
    <property type="component" value="Unassembled WGS sequence"/>
</dbReference>
<name>M5FZ35_DACPD</name>